<dbReference type="Gene3D" id="3.10.20.370">
    <property type="match status" value="1"/>
</dbReference>
<dbReference type="Pfam" id="PF17917">
    <property type="entry name" value="RT_RNaseH"/>
    <property type="match status" value="1"/>
</dbReference>
<evidence type="ECO:0000256" key="6">
    <source>
        <dbReference type="ARBA" id="ARBA00022918"/>
    </source>
</evidence>
<feature type="compositionally biased region" description="Basic and acidic residues" evidence="8">
    <location>
        <begin position="340"/>
        <end position="355"/>
    </location>
</feature>
<proteinExistence type="predicted"/>
<dbReference type="PROSITE" id="PS50158">
    <property type="entry name" value="ZF_CCHC"/>
    <property type="match status" value="1"/>
</dbReference>
<keyword evidence="4" id="KW-0255">Endonuclease</keyword>
<evidence type="ECO:0000259" key="9">
    <source>
        <dbReference type="PROSITE" id="PS50158"/>
    </source>
</evidence>
<dbReference type="InterPro" id="IPR043128">
    <property type="entry name" value="Rev_trsase/Diguanyl_cyclase"/>
</dbReference>
<dbReference type="Proteomes" id="UP001151760">
    <property type="component" value="Unassembled WGS sequence"/>
</dbReference>
<dbReference type="Gene3D" id="4.10.60.10">
    <property type="entry name" value="Zinc finger, CCHC-type"/>
    <property type="match status" value="1"/>
</dbReference>
<feature type="compositionally biased region" description="Low complexity" evidence="8">
    <location>
        <begin position="162"/>
        <end position="172"/>
    </location>
</feature>
<gene>
    <name evidence="10" type="ORF">Tco_0728795</name>
</gene>
<keyword evidence="7" id="KW-0863">Zinc-finger</keyword>
<dbReference type="EMBL" id="BQNB010010560">
    <property type="protein sequence ID" value="GJS78914.1"/>
    <property type="molecule type" value="Genomic_DNA"/>
</dbReference>
<dbReference type="SUPFAM" id="SSF56672">
    <property type="entry name" value="DNA/RNA polymerases"/>
    <property type="match status" value="1"/>
</dbReference>
<evidence type="ECO:0000256" key="4">
    <source>
        <dbReference type="ARBA" id="ARBA00022759"/>
    </source>
</evidence>
<dbReference type="InterPro" id="IPR050951">
    <property type="entry name" value="Retrovirus_Pol_polyprotein"/>
</dbReference>
<comment type="caution">
    <text evidence="10">The sequence shown here is derived from an EMBL/GenBank/DDBJ whole genome shotgun (WGS) entry which is preliminary data.</text>
</comment>
<dbReference type="GO" id="GO:0003964">
    <property type="term" value="F:RNA-directed DNA polymerase activity"/>
    <property type="evidence" value="ECO:0007669"/>
    <property type="project" value="UniProtKB-KW"/>
</dbReference>
<keyword evidence="7" id="KW-0862">Zinc</keyword>
<dbReference type="InterPro" id="IPR041373">
    <property type="entry name" value="RT_RNaseH"/>
</dbReference>
<dbReference type="Pfam" id="PF00098">
    <property type="entry name" value="zf-CCHC"/>
    <property type="match status" value="1"/>
</dbReference>
<keyword evidence="3" id="KW-0540">Nuclease</keyword>
<feature type="region of interest" description="Disordered" evidence="8">
    <location>
        <begin position="129"/>
        <end position="172"/>
    </location>
</feature>
<evidence type="ECO:0000256" key="2">
    <source>
        <dbReference type="ARBA" id="ARBA00022695"/>
    </source>
</evidence>
<dbReference type="PANTHER" id="PTHR37984:SF5">
    <property type="entry name" value="PROTEIN NYNRIN-LIKE"/>
    <property type="match status" value="1"/>
</dbReference>
<reference evidence="10" key="2">
    <citation type="submission" date="2022-01" db="EMBL/GenBank/DDBJ databases">
        <authorList>
            <person name="Yamashiro T."/>
            <person name="Shiraishi A."/>
            <person name="Satake H."/>
            <person name="Nakayama K."/>
        </authorList>
    </citation>
    <scope>NUCLEOTIDE SEQUENCE</scope>
</reference>
<feature type="compositionally biased region" description="Low complexity" evidence="8">
    <location>
        <begin position="356"/>
        <end position="365"/>
    </location>
</feature>
<feature type="domain" description="CCHC-type" evidence="9">
    <location>
        <begin position="404"/>
        <end position="420"/>
    </location>
</feature>
<dbReference type="CDD" id="cd01647">
    <property type="entry name" value="RT_LTR"/>
    <property type="match status" value="1"/>
</dbReference>
<evidence type="ECO:0000256" key="3">
    <source>
        <dbReference type="ARBA" id="ARBA00022722"/>
    </source>
</evidence>
<protein>
    <submittedName>
        <fullName evidence="10">Reverse transcriptase domain-containing protein</fullName>
    </submittedName>
</protein>
<keyword evidence="11" id="KW-1185">Reference proteome</keyword>
<dbReference type="Gene3D" id="3.30.70.270">
    <property type="match status" value="1"/>
</dbReference>
<dbReference type="Gene3D" id="3.10.10.10">
    <property type="entry name" value="HIV Type 1 Reverse Transcriptase, subunit A, domain 1"/>
    <property type="match status" value="1"/>
</dbReference>
<evidence type="ECO:0000256" key="7">
    <source>
        <dbReference type="PROSITE-ProRule" id="PRU00047"/>
    </source>
</evidence>
<evidence type="ECO:0000313" key="10">
    <source>
        <dbReference type="EMBL" id="GJS78914.1"/>
    </source>
</evidence>
<feature type="region of interest" description="Disordered" evidence="8">
    <location>
        <begin position="340"/>
        <end position="370"/>
    </location>
</feature>
<accession>A0ABQ4YM38</accession>
<dbReference type="InterPro" id="IPR043502">
    <property type="entry name" value="DNA/RNA_pol_sf"/>
</dbReference>
<keyword evidence="7" id="KW-0479">Metal-binding</keyword>
<evidence type="ECO:0000313" key="11">
    <source>
        <dbReference type="Proteomes" id="UP001151760"/>
    </source>
</evidence>
<evidence type="ECO:0000256" key="1">
    <source>
        <dbReference type="ARBA" id="ARBA00022679"/>
    </source>
</evidence>
<dbReference type="InterPro" id="IPR001878">
    <property type="entry name" value="Znf_CCHC"/>
</dbReference>
<keyword evidence="2" id="KW-0548">Nucleotidyltransferase</keyword>
<name>A0ABQ4YM38_9ASTR</name>
<dbReference type="CDD" id="cd09274">
    <property type="entry name" value="RNase_HI_RT_Ty3"/>
    <property type="match status" value="1"/>
</dbReference>
<keyword evidence="6 10" id="KW-0695">RNA-directed DNA polymerase</keyword>
<evidence type="ECO:0000256" key="5">
    <source>
        <dbReference type="ARBA" id="ARBA00022801"/>
    </source>
</evidence>
<reference evidence="10" key="1">
    <citation type="journal article" date="2022" name="Int. J. Mol. Sci.">
        <title>Draft Genome of Tanacetum Coccineum: Genomic Comparison of Closely Related Tanacetum-Family Plants.</title>
        <authorList>
            <person name="Yamashiro T."/>
            <person name="Shiraishi A."/>
            <person name="Nakayama K."/>
            <person name="Satake H."/>
        </authorList>
    </citation>
    <scope>NUCLEOTIDE SEQUENCE</scope>
</reference>
<keyword evidence="5" id="KW-0378">Hydrolase</keyword>
<dbReference type="PANTHER" id="PTHR37984">
    <property type="entry name" value="PROTEIN CBG26694"/>
    <property type="match status" value="1"/>
</dbReference>
<evidence type="ECO:0000256" key="8">
    <source>
        <dbReference type="SAM" id="MobiDB-lite"/>
    </source>
</evidence>
<keyword evidence="1" id="KW-0808">Transferase</keyword>
<organism evidence="10 11">
    <name type="scientific">Tanacetum coccineum</name>
    <dbReference type="NCBI Taxonomy" id="301880"/>
    <lineage>
        <taxon>Eukaryota</taxon>
        <taxon>Viridiplantae</taxon>
        <taxon>Streptophyta</taxon>
        <taxon>Embryophyta</taxon>
        <taxon>Tracheophyta</taxon>
        <taxon>Spermatophyta</taxon>
        <taxon>Magnoliopsida</taxon>
        <taxon>eudicotyledons</taxon>
        <taxon>Gunneridae</taxon>
        <taxon>Pentapetalae</taxon>
        <taxon>asterids</taxon>
        <taxon>campanulids</taxon>
        <taxon>Asterales</taxon>
        <taxon>Asteraceae</taxon>
        <taxon>Asteroideae</taxon>
        <taxon>Anthemideae</taxon>
        <taxon>Anthemidinae</taxon>
        <taxon>Tanacetum</taxon>
    </lineage>
</organism>
<sequence>MLTENFAISTPLPSPLTSYSSPLLQIPSPPLPASPTHPLSCRAAMIRLRVESSSTSHLLPLPPPIILPHTRASMAMMRAATPSTYYEVYGRLDDAQDDRSLMSGQLNLLRRHRRLPIPRDGNRLIESEDRASREAWVQSMDASDMTRSEKMPPRKAPKTKTTRSSPAITTTTTTPMTDEQLKTLIAQGVVDVLAKRDATRSINGEDSHDSRTGVRRQAPLARECAYLDFIKYKPLYFKGTEGVIELTQWFERMETVFRISNYTVENQIKFATCTLLGSALTWWNSHPQVENKKAGDKIERYVSGLPDMIHGSVMASKPKTMQDAVEFVTELMDKKIRTFAERRTENKRKFEDTSRNNKNQQQQNKRLYTGRAYIAGSGEKKPYRGSKPLCSKWNYHHDGKCAPKCHKCNKVGHLAHDCRSSTNANTTNNQMGIGVGRNGNALAKVYVVGNAGTNPDSNVVTGCHVFLAHVTMKETEDKSEEKQLEDIDLTALVVRAPYRLASSEMKELSEQPQELFDKGFIRPNTSPWGALVLFVKKKDGSFQMCFDYRELNKLMVKNRYPLPRIDDLFDQLQGSNIYSKIDLYGHYEFQVMPFGLMNAPAKLCSAPILALPEESKDFVVYCNASHKGLGVVLMQKEKVIAYASRQLKIHEKNYTTHDLELGSVVFALKIWRHYLYRTKCTVFTDQKSLQNILDQKELNIRQHRWLELLSNYDCEIRYHPGKAIVVADALSRKEWNKPLRVRALVMTIGLNLPKQILEAQIEAQKPENLKNKDVGRNDL</sequence>
<dbReference type="SMART" id="SM00343">
    <property type="entry name" value="ZnF_C2HC"/>
    <property type="match status" value="1"/>
</dbReference>